<organism evidence="2 3">
    <name type="scientific">Inquilinus limosus</name>
    <dbReference type="NCBI Taxonomy" id="171674"/>
    <lineage>
        <taxon>Bacteria</taxon>
        <taxon>Pseudomonadati</taxon>
        <taxon>Pseudomonadota</taxon>
        <taxon>Alphaproteobacteria</taxon>
        <taxon>Rhodospirillales</taxon>
        <taxon>Rhodospirillaceae</taxon>
        <taxon>Inquilinus</taxon>
    </lineage>
</organism>
<comment type="caution">
    <text evidence="2">The sequence shown here is derived from an EMBL/GenBank/DDBJ whole genome shotgun (WGS) entry which is preliminary data.</text>
</comment>
<dbReference type="InterPro" id="IPR019600">
    <property type="entry name" value="Hemin_uptake_protein_HemP"/>
</dbReference>
<dbReference type="EMBL" id="JAEKLZ010000237">
    <property type="protein sequence ID" value="MBW8726818.1"/>
    <property type="molecule type" value="Genomic_DNA"/>
</dbReference>
<evidence type="ECO:0000256" key="1">
    <source>
        <dbReference type="SAM" id="MobiDB-lite"/>
    </source>
</evidence>
<evidence type="ECO:0000313" key="2">
    <source>
        <dbReference type="EMBL" id="MBW8726818.1"/>
    </source>
</evidence>
<protein>
    <submittedName>
        <fullName evidence="2">Hemin uptake protein HemP</fullName>
    </submittedName>
</protein>
<sequence>MLDQPSTHAVEPPQRPAATSLDTRDLFGARRELTIQHGDDVYRLRITRNSKLILTK</sequence>
<reference evidence="2" key="1">
    <citation type="submission" date="2020-06" db="EMBL/GenBank/DDBJ databases">
        <title>Stable isotope informed genome-resolved metagenomics uncovers potential trophic interactions in rhizosphere soil.</title>
        <authorList>
            <person name="Starr E.P."/>
            <person name="Shi S."/>
            <person name="Blazewicz S.J."/>
            <person name="Koch B.J."/>
            <person name="Probst A.J."/>
            <person name="Hungate B.A."/>
            <person name="Pett-Ridge J."/>
            <person name="Firestone M.K."/>
            <person name="Banfield J.F."/>
        </authorList>
    </citation>
    <scope>NUCLEOTIDE SEQUENCE</scope>
    <source>
        <strain evidence="2">YM_69_17</strain>
    </source>
</reference>
<dbReference type="Gene3D" id="2.10.70.10">
    <property type="entry name" value="Complement Module, domain 1"/>
    <property type="match status" value="1"/>
</dbReference>
<name>A0A952KE57_9PROT</name>
<feature type="region of interest" description="Disordered" evidence="1">
    <location>
        <begin position="1"/>
        <end position="23"/>
    </location>
</feature>
<proteinExistence type="predicted"/>
<accession>A0A952KE57</accession>
<gene>
    <name evidence="2" type="ORF">JF625_16935</name>
</gene>
<dbReference type="Pfam" id="PF10636">
    <property type="entry name" value="hemP"/>
    <property type="match status" value="1"/>
</dbReference>
<dbReference type="Proteomes" id="UP000700706">
    <property type="component" value="Unassembled WGS sequence"/>
</dbReference>
<dbReference type="AlphaFoldDB" id="A0A952KE57"/>
<evidence type="ECO:0000313" key="3">
    <source>
        <dbReference type="Proteomes" id="UP000700706"/>
    </source>
</evidence>